<feature type="binding site" evidence="3">
    <location>
        <position position="365"/>
    </location>
    <ligand>
        <name>CTP</name>
        <dbReference type="ChEBI" id="CHEBI:37563"/>
    </ligand>
</feature>
<dbReference type="InterPro" id="IPR035929">
    <property type="entry name" value="CoaB-like_sf"/>
</dbReference>
<reference evidence="7 8" key="1">
    <citation type="submission" date="2016-05" db="EMBL/GenBank/DDBJ databases">
        <title>Draft genome sequence of a porcine commensal Rothia nasimurium.</title>
        <authorList>
            <person name="Gaiser R.A."/>
            <person name="Van Baarlen P."/>
            <person name="Wells J.M."/>
        </authorList>
    </citation>
    <scope>NUCLEOTIDE SEQUENCE [LARGE SCALE GENOMIC DNA]</scope>
    <source>
        <strain evidence="7 8">PT-32</strain>
    </source>
</reference>
<dbReference type="Gene3D" id="3.40.50.10300">
    <property type="entry name" value="CoaB-like"/>
    <property type="match status" value="1"/>
</dbReference>
<dbReference type="SUPFAM" id="SSF52507">
    <property type="entry name" value="Homo-oligomeric flavin-containing Cys decarboxylases, HFCD"/>
    <property type="match status" value="1"/>
</dbReference>
<feature type="binding site" evidence="3">
    <location>
        <position position="343"/>
    </location>
    <ligand>
        <name>CTP</name>
        <dbReference type="ChEBI" id="CHEBI:37563"/>
    </ligand>
</feature>
<dbReference type="NCBIfam" id="TIGR00521">
    <property type="entry name" value="coaBC_dfp"/>
    <property type="match status" value="1"/>
</dbReference>
<comment type="cofactor">
    <cofactor evidence="3">
        <name>Mg(2+)</name>
        <dbReference type="ChEBI" id="CHEBI:18420"/>
    </cofactor>
</comment>
<keyword evidence="3" id="KW-0479">Metal-binding</keyword>
<dbReference type="Gene3D" id="3.40.50.1950">
    <property type="entry name" value="Flavin prenyltransferase-like"/>
    <property type="match status" value="1"/>
</dbReference>
<feature type="domain" description="Flavoprotein" evidence="5">
    <location>
        <begin position="1"/>
        <end position="171"/>
    </location>
</feature>
<comment type="caution">
    <text evidence="7">The sequence shown here is derived from an EMBL/GenBank/DDBJ whole genome shotgun (WGS) entry which is preliminary data.</text>
</comment>
<dbReference type="GO" id="GO:0015941">
    <property type="term" value="P:pantothenate catabolic process"/>
    <property type="evidence" value="ECO:0007669"/>
    <property type="project" value="InterPro"/>
</dbReference>
<dbReference type="Proteomes" id="UP000192359">
    <property type="component" value="Unassembled WGS sequence"/>
</dbReference>
<feature type="binding site" evidence="3">
    <location>
        <position position="361"/>
    </location>
    <ligand>
        <name>CTP</name>
        <dbReference type="ChEBI" id="CHEBI:37563"/>
    </ligand>
</feature>
<comment type="catalytic activity">
    <reaction evidence="3 4">
        <text>(R)-4'-phosphopantothenate + L-cysteine + CTP = N-[(R)-4-phosphopantothenoyl]-L-cysteine + CMP + diphosphate + H(+)</text>
        <dbReference type="Rhea" id="RHEA:19397"/>
        <dbReference type="ChEBI" id="CHEBI:10986"/>
        <dbReference type="ChEBI" id="CHEBI:15378"/>
        <dbReference type="ChEBI" id="CHEBI:33019"/>
        <dbReference type="ChEBI" id="CHEBI:35235"/>
        <dbReference type="ChEBI" id="CHEBI:37563"/>
        <dbReference type="ChEBI" id="CHEBI:59458"/>
        <dbReference type="ChEBI" id="CHEBI:60377"/>
        <dbReference type="EC" id="6.3.2.5"/>
    </reaction>
</comment>
<dbReference type="Pfam" id="PF04127">
    <property type="entry name" value="DFP"/>
    <property type="match status" value="1"/>
</dbReference>
<dbReference type="GO" id="GO:0004633">
    <property type="term" value="F:phosphopantothenoylcysteine decarboxylase activity"/>
    <property type="evidence" value="ECO:0007669"/>
    <property type="project" value="UniProtKB-UniRule"/>
</dbReference>
<dbReference type="UniPathway" id="UPA00241">
    <property type="reaction ID" value="UER00353"/>
</dbReference>
<comment type="function">
    <text evidence="4">Catalyzes two steps in the biosynthesis of coenzyme A. In the first step cysteine is conjugated to 4'-phosphopantothenate to form 4-phosphopantothenoylcysteine, in the latter compound is decarboxylated to form 4'-phosphopantotheine.</text>
</comment>
<feature type="binding site" evidence="3">
    <location>
        <begin position="319"/>
        <end position="322"/>
    </location>
    <ligand>
        <name>CTP</name>
        <dbReference type="ChEBI" id="CHEBI:37563"/>
    </ligand>
</feature>
<dbReference type="GO" id="GO:0046872">
    <property type="term" value="F:metal ion binding"/>
    <property type="evidence" value="ECO:0007669"/>
    <property type="project" value="UniProtKB-KW"/>
</dbReference>
<keyword evidence="3 4" id="KW-0285">Flavoprotein</keyword>
<evidence type="ECO:0000256" key="2">
    <source>
        <dbReference type="ARBA" id="ARBA00023239"/>
    </source>
</evidence>
<feature type="binding site" evidence="3">
    <location>
        <position position="290"/>
    </location>
    <ligand>
        <name>CTP</name>
        <dbReference type="ChEBI" id="CHEBI:37563"/>
    </ligand>
</feature>
<proteinExistence type="inferred from homology"/>
<dbReference type="OrthoDB" id="9802554at2"/>
<evidence type="ECO:0000256" key="1">
    <source>
        <dbReference type="ARBA" id="ARBA00022793"/>
    </source>
</evidence>
<comment type="pathway">
    <text evidence="3 4">Cofactor biosynthesis; coenzyme A biosynthesis; CoA from (R)-pantothenate: step 3/5.</text>
</comment>
<keyword evidence="3" id="KW-0460">Magnesium</keyword>
<comment type="function">
    <text evidence="3">Catalyzes two sequential steps in the biosynthesis of coenzyme A. In the first step cysteine is conjugated to 4'-phosphopantothenate to form 4-phosphopantothenoylcysteine. In the second step the latter compound is decarboxylated to form 4'-phosphopantotheine.</text>
</comment>
<evidence type="ECO:0000313" key="7">
    <source>
        <dbReference type="EMBL" id="ORC22023.1"/>
    </source>
</evidence>
<keyword evidence="3" id="KW-0511">Multifunctional enzyme</keyword>
<keyword evidence="8" id="KW-1185">Reference proteome</keyword>
<evidence type="ECO:0000256" key="4">
    <source>
        <dbReference type="RuleBase" id="RU364078"/>
    </source>
</evidence>
<accession>A0A1Y1RQL2</accession>
<feature type="region of interest" description="Phosphopantothenoylcysteine decarboxylase" evidence="3">
    <location>
        <begin position="1"/>
        <end position="200"/>
    </location>
</feature>
<comment type="cofactor">
    <cofactor evidence="3">
        <name>FMN</name>
        <dbReference type="ChEBI" id="CHEBI:58210"/>
    </cofactor>
    <text evidence="3">Binds 1 FMN per subunit.</text>
</comment>
<dbReference type="GO" id="GO:0004632">
    <property type="term" value="F:phosphopantothenate--cysteine ligase activity"/>
    <property type="evidence" value="ECO:0007669"/>
    <property type="project" value="UniProtKB-UniRule"/>
</dbReference>
<keyword evidence="1 3" id="KW-0210">Decarboxylase</keyword>
<sequence>MRVVIGIGGGIAAYKAAMLLRLFSKAGHEVIAIPTEAALKFVGSPTFEALSGNAVSVDVFERVPEVNHVRQAELADAVIIAPATADLLARLAVGRANDLLTATVLTTHAPVVLAPAMHTQMWEHPATRANVATLRGFGYHVIEPAVGRLTGPDSGVGRLPEPEDIFAQALEILSWEQGSSPMNQLRQDAGADALPLAGQRLLVTAGGTREALDPVRFLGNRSSGKQGLALALAAQDLGAEVHVVAAHLEVPLPGQLTAVTRVSSAQDLKQAVFERLAETDILVMTAAVADFRPASYETSKIKKTDDPASDPVIKLVRNPDILREAVLHRQANPAASPHTIVGFAAETGDETSSPLDYGKTKLARKGCDWLAVNTVSESQGFGTDTNRITLLASDGADPLVTEGSKARVAEDMLRHIATRLNKRPLIDRTPPREVP</sequence>
<feature type="domain" description="DNA/pantothenate metabolism flavoprotein C-terminal" evidence="6">
    <location>
        <begin position="196"/>
        <end position="418"/>
    </location>
</feature>
<dbReference type="PANTHER" id="PTHR14359:SF6">
    <property type="entry name" value="PHOSPHOPANTOTHENOYLCYSTEINE DECARBOXYLASE"/>
    <property type="match status" value="1"/>
</dbReference>
<dbReference type="GO" id="GO:0010181">
    <property type="term" value="F:FMN binding"/>
    <property type="evidence" value="ECO:0007669"/>
    <property type="project" value="UniProtKB-UniRule"/>
</dbReference>
<keyword evidence="2 3" id="KW-0456">Lyase</keyword>
<comment type="caution">
    <text evidence="3">Lacks conserved residue(s) required for the propagation of feature annotation.</text>
</comment>
<dbReference type="EMBL" id="LXWF01000011">
    <property type="protein sequence ID" value="ORC22023.1"/>
    <property type="molecule type" value="Genomic_DNA"/>
</dbReference>
<organism evidence="7 8">
    <name type="scientific">Rothia nasimurium</name>
    <dbReference type="NCBI Taxonomy" id="85336"/>
    <lineage>
        <taxon>Bacteria</taxon>
        <taxon>Bacillati</taxon>
        <taxon>Actinomycetota</taxon>
        <taxon>Actinomycetes</taxon>
        <taxon>Micrococcales</taxon>
        <taxon>Micrococcaceae</taxon>
        <taxon>Rothia</taxon>
    </lineage>
</organism>
<dbReference type="PANTHER" id="PTHR14359">
    <property type="entry name" value="HOMO-OLIGOMERIC FLAVIN CONTAINING CYS DECARBOXYLASE FAMILY"/>
    <property type="match status" value="1"/>
</dbReference>
<evidence type="ECO:0000259" key="5">
    <source>
        <dbReference type="Pfam" id="PF02441"/>
    </source>
</evidence>
<gene>
    <name evidence="3" type="primary">coaBC</name>
    <name evidence="7" type="ORF">A7979_00430</name>
</gene>
<comment type="catalytic activity">
    <reaction evidence="3 4">
        <text>N-[(R)-4-phosphopantothenoyl]-L-cysteine + H(+) = (R)-4'-phosphopantetheine + CO2</text>
        <dbReference type="Rhea" id="RHEA:16793"/>
        <dbReference type="ChEBI" id="CHEBI:15378"/>
        <dbReference type="ChEBI" id="CHEBI:16526"/>
        <dbReference type="ChEBI" id="CHEBI:59458"/>
        <dbReference type="ChEBI" id="CHEBI:61723"/>
        <dbReference type="EC" id="4.1.1.36"/>
    </reaction>
</comment>
<dbReference type="AlphaFoldDB" id="A0A1Y1RQL2"/>
<dbReference type="InterPro" id="IPR005252">
    <property type="entry name" value="CoaBC"/>
</dbReference>
<dbReference type="GO" id="GO:0015937">
    <property type="term" value="P:coenzyme A biosynthetic process"/>
    <property type="evidence" value="ECO:0007669"/>
    <property type="project" value="UniProtKB-UniRule"/>
</dbReference>
<evidence type="ECO:0000313" key="8">
    <source>
        <dbReference type="Proteomes" id="UP000192359"/>
    </source>
</evidence>
<evidence type="ECO:0000259" key="6">
    <source>
        <dbReference type="Pfam" id="PF04127"/>
    </source>
</evidence>
<comment type="similarity">
    <text evidence="3 4">In the C-terminal section; belongs to the PPC synthetase family.</text>
</comment>
<dbReference type="SUPFAM" id="SSF102645">
    <property type="entry name" value="CoaB-like"/>
    <property type="match status" value="1"/>
</dbReference>
<dbReference type="InterPro" id="IPR003382">
    <property type="entry name" value="Flavoprotein"/>
</dbReference>
<feature type="region of interest" description="Phosphopantothenate--cysteine ligase" evidence="3">
    <location>
        <begin position="201"/>
        <end position="435"/>
    </location>
</feature>
<dbReference type="RefSeq" id="WP_083091071.1">
    <property type="nucleotide sequence ID" value="NZ_LXWF01000011.1"/>
</dbReference>
<dbReference type="EC" id="4.1.1.36" evidence="3"/>
<keyword evidence="3 4" id="KW-0436">Ligase</keyword>
<feature type="binding site" evidence="3">
    <location>
        <position position="300"/>
    </location>
    <ligand>
        <name>CTP</name>
        <dbReference type="ChEBI" id="CHEBI:37563"/>
    </ligand>
</feature>
<evidence type="ECO:0000256" key="3">
    <source>
        <dbReference type="HAMAP-Rule" id="MF_02225"/>
    </source>
</evidence>
<dbReference type="HAMAP" id="MF_02225">
    <property type="entry name" value="CoaBC"/>
    <property type="match status" value="1"/>
</dbReference>
<comment type="similarity">
    <text evidence="3 4">In the N-terminal section; belongs to the HFCD (homo-oligomeric flavin containing Cys decarboxylase) superfamily.</text>
</comment>
<dbReference type="Pfam" id="PF02441">
    <property type="entry name" value="Flavoprotein"/>
    <property type="match status" value="1"/>
</dbReference>
<keyword evidence="3 4" id="KW-0288">FMN</keyword>
<dbReference type="GO" id="GO:0071513">
    <property type="term" value="C:phosphopantothenoylcysteine decarboxylase complex"/>
    <property type="evidence" value="ECO:0007669"/>
    <property type="project" value="TreeGrafter"/>
</dbReference>
<dbReference type="EC" id="6.3.2.5" evidence="3"/>
<name>A0A1Y1RQL2_9MICC</name>
<dbReference type="InterPro" id="IPR007085">
    <property type="entry name" value="DNA/pantothenate-metab_flavo_C"/>
</dbReference>
<comment type="pathway">
    <text evidence="3 4">Cofactor biosynthesis; coenzyme A biosynthesis; CoA from (R)-pantothenate: step 2/5.</text>
</comment>
<dbReference type="InterPro" id="IPR036551">
    <property type="entry name" value="Flavin_trans-like"/>
</dbReference>
<protein>
    <recommendedName>
        <fullName evidence="3">Coenzyme A biosynthesis bifunctional protein CoaBC</fullName>
    </recommendedName>
    <alternativeName>
        <fullName evidence="3">DNA/pantothenate metabolism flavoprotein</fullName>
    </alternativeName>
    <alternativeName>
        <fullName evidence="3">Phosphopantothenoylcysteine synthetase/decarboxylase</fullName>
        <shortName evidence="3">PPCS-PPCDC</shortName>
    </alternativeName>
    <domain>
        <recommendedName>
            <fullName evidence="3">Phosphopantothenoylcysteine decarboxylase</fullName>
            <shortName evidence="3">PPC decarboxylase</shortName>
            <shortName evidence="3">PPC-DC</shortName>
            <ecNumber evidence="3">4.1.1.36</ecNumber>
        </recommendedName>
        <alternativeName>
            <fullName evidence="3">CoaC</fullName>
        </alternativeName>
    </domain>
    <domain>
        <recommendedName>
            <fullName evidence="3">Phosphopantothenate--cysteine ligase</fullName>
            <ecNumber evidence="3">6.3.2.5</ecNumber>
        </recommendedName>
        <alternativeName>
            <fullName evidence="3">CoaB</fullName>
        </alternativeName>
        <alternativeName>
            <fullName evidence="3">Phosphopantothenoylcysteine synthetase</fullName>
            <shortName evidence="3">PPC synthetase</shortName>
            <shortName evidence="3">PPC-S</shortName>
        </alternativeName>
    </domain>
</protein>